<keyword evidence="2" id="KW-1185">Reference proteome</keyword>
<accession>A0ABV5AK38</accession>
<dbReference type="EMBL" id="JBDXSU010000025">
    <property type="protein sequence ID" value="MFB5192634.1"/>
    <property type="molecule type" value="Genomic_DNA"/>
</dbReference>
<gene>
    <name evidence="1" type="ORF">KKP3000_001843</name>
</gene>
<organism evidence="1 2">
    <name type="scientific">Alicyclobacillus fastidiosus</name>
    <dbReference type="NCBI Taxonomy" id="392011"/>
    <lineage>
        <taxon>Bacteria</taxon>
        <taxon>Bacillati</taxon>
        <taxon>Bacillota</taxon>
        <taxon>Bacilli</taxon>
        <taxon>Bacillales</taxon>
        <taxon>Alicyclobacillaceae</taxon>
        <taxon>Alicyclobacillus</taxon>
    </lineage>
</organism>
<proteinExistence type="predicted"/>
<name>A0ABV5AK38_9BACL</name>
<protein>
    <submittedName>
        <fullName evidence="1">Uncharacterized protein</fullName>
    </submittedName>
</protein>
<sequence length="65" mass="7248">MVLGFVIGRAIGKAAKAAFVPGKSDAPSMWDVKERFIHNSIKNYNDPRLAGWFQNYKHAPIDSKS</sequence>
<dbReference type="RefSeq" id="WP_275475901.1">
    <property type="nucleotide sequence ID" value="NZ_CP162940.1"/>
</dbReference>
<comment type="caution">
    <text evidence="1">The sequence shown here is derived from an EMBL/GenBank/DDBJ whole genome shotgun (WGS) entry which is preliminary data.</text>
</comment>
<evidence type="ECO:0000313" key="1">
    <source>
        <dbReference type="EMBL" id="MFB5192634.1"/>
    </source>
</evidence>
<reference evidence="1 2" key="1">
    <citation type="journal article" date="2024" name="Int. J. Mol. Sci.">
        <title>Exploration of Alicyclobacillus spp. Genome in Search of Antibiotic Resistance.</title>
        <authorList>
            <person name="Bucka-Kolendo J."/>
            <person name="Kiousi D.E."/>
            <person name="Dekowska A."/>
            <person name="Mikolajczuk-Szczyrba A."/>
            <person name="Karadedos D.M."/>
            <person name="Michael P."/>
            <person name="Galanis A."/>
            <person name="Sokolowska B."/>
        </authorList>
    </citation>
    <scope>NUCLEOTIDE SEQUENCE [LARGE SCALE GENOMIC DNA]</scope>
    <source>
        <strain evidence="1 2">KKP 3000</strain>
    </source>
</reference>
<dbReference type="Proteomes" id="UP001579974">
    <property type="component" value="Unassembled WGS sequence"/>
</dbReference>
<evidence type="ECO:0000313" key="2">
    <source>
        <dbReference type="Proteomes" id="UP001579974"/>
    </source>
</evidence>